<gene>
    <name evidence="1" type="ORF">BN631_00908</name>
</gene>
<dbReference type="RefSeq" id="WP_022420292.1">
    <property type="nucleotide sequence ID" value="NZ_FR898571.1"/>
</dbReference>
<organism evidence="1 2">
    <name type="scientific">Amedibacillus dolichus CAG:375</name>
    <dbReference type="NCBI Taxonomy" id="1263076"/>
    <lineage>
        <taxon>Bacteria</taxon>
        <taxon>Bacillati</taxon>
        <taxon>Bacillota</taxon>
        <taxon>Erysipelotrichia</taxon>
        <taxon>Erysipelotrichales</taxon>
        <taxon>Erysipelotrichaceae</taxon>
        <taxon>Amedibacillus</taxon>
    </lineage>
</organism>
<dbReference type="Proteomes" id="UP000018093">
    <property type="component" value="Unassembled WGS sequence"/>
</dbReference>
<dbReference type="EMBL" id="CBIN010000066">
    <property type="protein sequence ID" value="CDE22266.1"/>
    <property type="molecule type" value="Genomic_DNA"/>
</dbReference>
<dbReference type="AlphaFoldDB" id="R7G5Q6"/>
<evidence type="ECO:0000313" key="2">
    <source>
        <dbReference type="Proteomes" id="UP000018093"/>
    </source>
</evidence>
<protein>
    <submittedName>
        <fullName evidence="1">Uncharacterized protein</fullName>
    </submittedName>
</protein>
<comment type="caution">
    <text evidence="1">The sequence shown here is derived from an EMBL/GenBank/DDBJ whole genome shotgun (WGS) entry which is preliminary data.</text>
</comment>
<accession>R7G5Q6</accession>
<sequence length="140" mass="16684">MNKNNLFYLCSLLEAVSRTTGKNKKDVVNKIGKAELKHLYEAADVNHCLPIKQVTEEVAERNGFEIQEHHFKKQKTTIWEKGKIYQRLIVDISDDNDWLDNLIEVYNSWFCEYLDNQNLPIYWQPRGYIKECYLQKKIID</sequence>
<proteinExistence type="predicted"/>
<reference evidence="1" key="1">
    <citation type="submission" date="2012-11" db="EMBL/GenBank/DDBJ databases">
        <title>Dependencies among metagenomic species, viruses, plasmids and units of genetic variation.</title>
        <authorList>
            <person name="Nielsen H.B."/>
            <person name="Almeida M."/>
            <person name="Juncker A.S."/>
            <person name="Rasmussen S."/>
            <person name="Li J."/>
            <person name="Sunagawa S."/>
            <person name="Plichta D."/>
            <person name="Gautier L."/>
            <person name="Le Chatelier E."/>
            <person name="Peletier E."/>
            <person name="Bonde I."/>
            <person name="Nielsen T."/>
            <person name="Manichanh C."/>
            <person name="Arumugam M."/>
            <person name="Batto J."/>
            <person name="Santos M.B.Q.D."/>
            <person name="Blom N."/>
            <person name="Borruel N."/>
            <person name="Burgdorf K.S."/>
            <person name="Boumezbeur F."/>
            <person name="Casellas F."/>
            <person name="Dore J."/>
            <person name="Guarner F."/>
            <person name="Hansen T."/>
            <person name="Hildebrand F."/>
            <person name="Kaas R.S."/>
            <person name="Kennedy S."/>
            <person name="Kristiansen K."/>
            <person name="Kultima J.R."/>
            <person name="Leonard P."/>
            <person name="Levenez F."/>
            <person name="Lund O."/>
            <person name="Moumen B."/>
            <person name="Le Paslier D."/>
            <person name="Pons N."/>
            <person name="Pedersen O."/>
            <person name="Prifti E."/>
            <person name="Qin J."/>
            <person name="Raes J."/>
            <person name="Tap J."/>
            <person name="Tims S."/>
            <person name="Ussery D.W."/>
            <person name="Yamada T."/>
            <person name="MetaHit consortium"/>
            <person name="Renault P."/>
            <person name="Sicheritz-Ponten T."/>
            <person name="Bork P."/>
            <person name="Wang J."/>
            <person name="Brunak S."/>
            <person name="Ehrlich S.D."/>
        </authorList>
    </citation>
    <scope>NUCLEOTIDE SEQUENCE [LARGE SCALE GENOMIC DNA]</scope>
</reference>
<evidence type="ECO:0000313" key="1">
    <source>
        <dbReference type="EMBL" id="CDE22266.1"/>
    </source>
</evidence>
<name>R7G5Q6_9FIRM</name>